<feature type="repeat" description="PPR" evidence="2">
    <location>
        <begin position="147"/>
        <end position="181"/>
    </location>
</feature>
<reference evidence="3" key="1">
    <citation type="submission" date="2019-09" db="EMBL/GenBank/DDBJ databases">
        <authorList>
            <person name="Zhang L."/>
        </authorList>
    </citation>
    <scope>NUCLEOTIDE SEQUENCE</scope>
</reference>
<feature type="repeat" description="PPR" evidence="2">
    <location>
        <begin position="46"/>
        <end position="80"/>
    </location>
</feature>
<protein>
    <recommendedName>
        <fullName evidence="4">Pentacotripeptide-repeat region of PRORP domain-containing protein</fullName>
    </recommendedName>
</protein>
<feature type="repeat" description="PPR" evidence="2">
    <location>
        <begin position="349"/>
        <end position="383"/>
    </location>
</feature>
<accession>A0A5K0WJT1</accession>
<keyword evidence="1" id="KW-0677">Repeat</keyword>
<dbReference type="InterPro" id="IPR046848">
    <property type="entry name" value="E_motif"/>
</dbReference>
<evidence type="ECO:0000256" key="1">
    <source>
        <dbReference type="ARBA" id="ARBA00022737"/>
    </source>
</evidence>
<proteinExistence type="predicted"/>
<organism evidence="3">
    <name type="scientific">Nymphaea colorata</name>
    <name type="common">pocket water lily</name>
    <dbReference type="NCBI Taxonomy" id="210225"/>
    <lineage>
        <taxon>Eukaryota</taxon>
        <taxon>Viridiplantae</taxon>
        <taxon>Streptophyta</taxon>
        <taxon>Embryophyta</taxon>
        <taxon>Tracheophyta</taxon>
        <taxon>Spermatophyta</taxon>
        <taxon>Magnoliopsida</taxon>
        <taxon>Nymphaeales</taxon>
        <taxon>Nymphaeaceae</taxon>
        <taxon>Nymphaea</taxon>
    </lineage>
</organism>
<dbReference type="PANTHER" id="PTHR47926">
    <property type="entry name" value="PENTATRICOPEPTIDE REPEAT-CONTAINING PROTEIN"/>
    <property type="match status" value="1"/>
</dbReference>
<dbReference type="PANTHER" id="PTHR47926:SF454">
    <property type="entry name" value="REPEAT-CONTAINING PROTEIN, PUTATIVE-RELATED"/>
    <property type="match status" value="1"/>
</dbReference>
<dbReference type="AlphaFoldDB" id="A0A5K0WJT1"/>
<sequence>MIHAQIVTSGLSSNLSLATKLISVSNSVAVRMDYARQVFDAMPEKDVFIWNTVIRGYADSGPCKEALVLYCQMHRDGRHPDHFTFPFVVRSCGVLSALFLGKQAHCNAIKNCFDYDIFVQTSLVAMYCQCGDVDNAKLIFNEMELKNTASWTAMIAGYVQNAYFSDALVLFHQMLESEVRPNSITLVSILPACANTDQLYQGMLIHAYAFKLGLDADISFINTLISMYSKCKNVDISRSLFDRMEFRNLVSWNSMIAAYENNDQPRKALKLFRRMKTEGVNFDYITMVSVISACAKLGALNTGRRVHELVEMKGLSSNPSITHALLDMYAKCGSVELARKVFDSLNEKTVVSWSSMIGAYAAHGHGLEAMLLFTDMHGQGVRPNGITFTAILTACSHAGLVEEGKKHFDGMTRYFNLVPGVEHYTCMVDLLGRAGRLVEAYDFIQKMPIQPDADVWAALLGACRIHRNLEIAELVAEKISLDHQTINYYVLLSNIYAEAGRWDDVARLRMLIEKRQLRKIPGRSSLEIIKDSMHSSQVKGYACHGSI</sequence>
<dbReference type="EMBL" id="LR721775">
    <property type="protein sequence ID" value="VVV53359.1"/>
    <property type="molecule type" value="Genomic_DNA"/>
</dbReference>
<name>A0A5K0WJT1_9MAGN</name>
<dbReference type="FunFam" id="1.25.40.10:FF:000344">
    <property type="entry name" value="Pentatricopeptide repeat-containing protein"/>
    <property type="match status" value="1"/>
</dbReference>
<dbReference type="InterPro" id="IPR011990">
    <property type="entry name" value="TPR-like_helical_dom_sf"/>
</dbReference>
<dbReference type="NCBIfam" id="TIGR00756">
    <property type="entry name" value="PPR"/>
    <property type="match status" value="4"/>
</dbReference>
<evidence type="ECO:0008006" key="4">
    <source>
        <dbReference type="Google" id="ProtNLM"/>
    </source>
</evidence>
<evidence type="ECO:0000313" key="3">
    <source>
        <dbReference type="EMBL" id="VVV53359.1"/>
    </source>
</evidence>
<dbReference type="FunFam" id="1.25.40.10:FF:000090">
    <property type="entry name" value="Pentatricopeptide repeat-containing protein, chloroplastic"/>
    <property type="match status" value="1"/>
</dbReference>
<evidence type="ECO:0000256" key="2">
    <source>
        <dbReference type="PROSITE-ProRule" id="PRU00708"/>
    </source>
</evidence>
<dbReference type="PROSITE" id="PS51375">
    <property type="entry name" value="PPR"/>
    <property type="match status" value="5"/>
</dbReference>
<dbReference type="InterPro" id="IPR002885">
    <property type="entry name" value="PPR_rpt"/>
</dbReference>
<dbReference type="Gramene" id="NC10G0032390.1">
    <property type="protein sequence ID" value="NC10G0032390.1:cds"/>
    <property type="gene ID" value="NC10G0032390"/>
</dbReference>
<dbReference type="FunFam" id="1.25.40.10:FF:000073">
    <property type="entry name" value="Pentatricopeptide repeat-containing protein chloroplastic"/>
    <property type="match status" value="1"/>
</dbReference>
<dbReference type="Gene3D" id="1.25.40.10">
    <property type="entry name" value="Tetratricopeptide repeat domain"/>
    <property type="match status" value="4"/>
</dbReference>
<gene>
    <name evidence="3" type="ORF">NYM_LOCUS3755</name>
</gene>
<dbReference type="GO" id="GO:0009451">
    <property type="term" value="P:RNA modification"/>
    <property type="evidence" value="ECO:0007669"/>
    <property type="project" value="InterPro"/>
</dbReference>
<dbReference type="InterPro" id="IPR046960">
    <property type="entry name" value="PPR_At4g14850-like_plant"/>
</dbReference>
<dbReference type="Pfam" id="PF20431">
    <property type="entry name" value="E_motif"/>
    <property type="match status" value="1"/>
</dbReference>
<dbReference type="GO" id="GO:0003729">
    <property type="term" value="F:mRNA binding"/>
    <property type="evidence" value="ECO:0007669"/>
    <property type="project" value="UniProtKB-ARBA"/>
</dbReference>
<dbReference type="Pfam" id="PF13041">
    <property type="entry name" value="PPR_2"/>
    <property type="match status" value="4"/>
</dbReference>
<dbReference type="Pfam" id="PF01535">
    <property type="entry name" value="PPR"/>
    <property type="match status" value="3"/>
</dbReference>
<feature type="repeat" description="PPR" evidence="2">
    <location>
        <begin position="248"/>
        <end position="282"/>
    </location>
</feature>
<feature type="repeat" description="PPR" evidence="2">
    <location>
        <begin position="116"/>
        <end position="146"/>
    </location>
</feature>